<evidence type="ECO:0000256" key="1">
    <source>
        <dbReference type="ARBA" id="ARBA00007768"/>
    </source>
</evidence>
<name>A0A075U5H7_9LACO</name>
<dbReference type="InterPro" id="IPR036822">
    <property type="entry name" value="CutC-like_dom_sf"/>
</dbReference>
<dbReference type="RefSeq" id="WP_009765458.1">
    <property type="nucleotide sequence ID" value="NZ_CP009223.1"/>
</dbReference>
<dbReference type="GO" id="GO:0005507">
    <property type="term" value="F:copper ion binding"/>
    <property type="evidence" value="ECO:0007669"/>
    <property type="project" value="TreeGrafter"/>
</dbReference>
<dbReference type="KEGG" id="wct:WS74_0444"/>
<dbReference type="AlphaFoldDB" id="A0A075U5H7"/>
<proteinExistence type="inferred from homology"/>
<dbReference type="PANTHER" id="PTHR12598">
    <property type="entry name" value="COPPER HOMEOSTASIS PROTEIN CUTC"/>
    <property type="match status" value="1"/>
</dbReference>
<dbReference type="PANTHER" id="PTHR12598:SF0">
    <property type="entry name" value="COPPER HOMEOSTASIS PROTEIN CUTC HOMOLOG"/>
    <property type="match status" value="1"/>
</dbReference>
<keyword evidence="4" id="KW-1185">Reference proteome</keyword>
<accession>A0A075U5H7</accession>
<comment type="caution">
    <text evidence="2">Once thought to be involved in copper homeostasis, experiments in E.coli have shown this is not the case.</text>
</comment>
<comment type="subcellular location">
    <subcellularLocation>
        <location evidence="2">Cytoplasm</location>
    </subcellularLocation>
</comment>
<dbReference type="STRING" id="759620.WS105_0441"/>
<dbReference type="Proteomes" id="UP000029079">
    <property type="component" value="Chromosome"/>
</dbReference>
<dbReference type="Gene3D" id="3.20.20.380">
    <property type="entry name" value="Copper homeostasis (CutC) domain"/>
    <property type="match status" value="1"/>
</dbReference>
<dbReference type="SUPFAM" id="SSF110395">
    <property type="entry name" value="CutC-like"/>
    <property type="match status" value="1"/>
</dbReference>
<evidence type="ECO:0000256" key="2">
    <source>
        <dbReference type="HAMAP-Rule" id="MF_00795"/>
    </source>
</evidence>
<dbReference type="EMBL" id="CP009223">
    <property type="protein sequence ID" value="AIM62696.1"/>
    <property type="molecule type" value="Genomic_DNA"/>
</dbReference>
<gene>
    <name evidence="2" type="primary">cutC</name>
    <name evidence="3" type="ORF">WS74_0444</name>
</gene>
<reference evidence="4" key="2">
    <citation type="submission" date="2014-08" db="EMBL/GenBank/DDBJ databases">
        <title>Complete genome of Weissella ceti strain WS74 isolated from diseased rainbow trout in Brazil.</title>
        <authorList>
            <person name="Figueiredo H.C.P."/>
            <person name="Leal C.A.G."/>
            <person name="Pereira F.L."/>
            <person name="Soares S.C."/>
            <person name="Dorella F.A."/>
            <person name="Carvalho A.F."/>
            <person name="Azevedo V.A.C."/>
        </authorList>
    </citation>
    <scope>NUCLEOTIDE SEQUENCE [LARGE SCALE GENOMIC DNA]</scope>
    <source>
        <strain evidence="4">WS74</strain>
    </source>
</reference>
<dbReference type="GO" id="GO:0005737">
    <property type="term" value="C:cytoplasm"/>
    <property type="evidence" value="ECO:0007669"/>
    <property type="project" value="UniProtKB-SubCell"/>
</dbReference>
<dbReference type="InterPro" id="IPR005627">
    <property type="entry name" value="CutC-like"/>
</dbReference>
<evidence type="ECO:0000313" key="3">
    <source>
        <dbReference type="EMBL" id="AIM62696.1"/>
    </source>
</evidence>
<dbReference type="PATRIC" id="fig|759620.7.peg.430"/>
<keyword evidence="2" id="KW-0963">Cytoplasm</keyword>
<protein>
    <recommendedName>
        <fullName evidence="2">PF03932 family protein CutC</fullName>
    </recommendedName>
</protein>
<evidence type="ECO:0000313" key="4">
    <source>
        <dbReference type="Proteomes" id="UP000029079"/>
    </source>
</evidence>
<reference evidence="3 4" key="1">
    <citation type="journal article" date="2014" name="Genome Announc.">
        <title>Complete Genome Sequences of Fish Pathogenic Weissella ceti Strains WS74 and WS105.</title>
        <authorList>
            <person name="Figueiredo H.C."/>
            <person name="Leal C.A."/>
            <person name="Dorella F.A."/>
            <person name="Carvalho A.F."/>
            <person name="Soares S.C."/>
            <person name="Pereira F.L."/>
            <person name="Azevedo V.A."/>
        </authorList>
    </citation>
    <scope>NUCLEOTIDE SEQUENCE [LARGE SCALE GENOMIC DNA]</scope>
    <source>
        <strain evidence="3 4">WS74</strain>
    </source>
</reference>
<dbReference type="HAMAP" id="MF_00795">
    <property type="entry name" value="CutC"/>
    <property type="match status" value="1"/>
</dbReference>
<sequence length="211" mass="22937">MIREIAVADIETIHNAIQAGVERVELSADLSVGGVSPDEDTVAEAVGLTTAANIDLVVMVRPRGGDFVYTHDEITEMIQTLKLYRSLGVHYVTFGALDAQGHLDRCAMVKLLEAAKPMQVVFHMAFDEIPLDYRAQSLEWLARNHVIRVLTHGGPLTDSIDMCLESLKQTIAWTPEGMAILPGGGITFVNAVEIASELGVDEVHGSRIVSF</sequence>
<dbReference type="KEGG" id="wce:WS08_0443"/>
<dbReference type="Pfam" id="PF03932">
    <property type="entry name" value="CutC"/>
    <property type="match status" value="1"/>
</dbReference>
<dbReference type="OrthoDB" id="9815677at2"/>
<organism evidence="3 4">
    <name type="scientific">Weissella ceti</name>
    <dbReference type="NCBI Taxonomy" id="759620"/>
    <lineage>
        <taxon>Bacteria</taxon>
        <taxon>Bacillati</taxon>
        <taxon>Bacillota</taxon>
        <taxon>Bacilli</taxon>
        <taxon>Lactobacillales</taxon>
        <taxon>Lactobacillaceae</taxon>
        <taxon>Weissella</taxon>
    </lineage>
</organism>
<dbReference type="KEGG" id="wci:WS105_0441"/>
<comment type="similarity">
    <text evidence="1 2">Belongs to the CutC family.</text>
</comment>